<evidence type="ECO:0000256" key="2">
    <source>
        <dbReference type="ARBA" id="ARBA00022741"/>
    </source>
</evidence>
<dbReference type="InterPro" id="IPR013126">
    <property type="entry name" value="Hsp_70_fam"/>
</dbReference>
<organism evidence="4 5">
    <name type="scientific">Cuscuta campestris</name>
    <dbReference type="NCBI Taxonomy" id="132261"/>
    <lineage>
        <taxon>Eukaryota</taxon>
        <taxon>Viridiplantae</taxon>
        <taxon>Streptophyta</taxon>
        <taxon>Embryophyta</taxon>
        <taxon>Tracheophyta</taxon>
        <taxon>Spermatophyta</taxon>
        <taxon>Magnoliopsida</taxon>
        <taxon>eudicotyledons</taxon>
        <taxon>Gunneridae</taxon>
        <taxon>Pentapetalae</taxon>
        <taxon>asterids</taxon>
        <taxon>lamiids</taxon>
        <taxon>Solanales</taxon>
        <taxon>Convolvulaceae</taxon>
        <taxon>Cuscuteae</taxon>
        <taxon>Cuscuta</taxon>
        <taxon>Cuscuta subgen. Grammica</taxon>
        <taxon>Cuscuta sect. Cleistogrammica</taxon>
    </lineage>
</organism>
<dbReference type="Pfam" id="PF00012">
    <property type="entry name" value="HSP70"/>
    <property type="match status" value="1"/>
</dbReference>
<dbReference type="OrthoDB" id="3789372at2759"/>
<evidence type="ECO:0000256" key="1">
    <source>
        <dbReference type="ARBA" id="ARBA00007381"/>
    </source>
</evidence>
<evidence type="ECO:0000313" key="4">
    <source>
        <dbReference type="EMBL" id="VFQ89503.1"/>
    </source>
</evidence>
<dbReference type="Gene3D" id="2.60.34.10">
    <property type="entry name" value="Substrate Binding Domain Of DNAk, Chain A, domain 1"/>
    <property type="match status" value="1"/>
</dbReference>
<dbReference type="Gene3D" id="1.20.1270.10">
    <property type="match status" value="1"/>
</dbReference>
<reference evidence="4 5" key="1">
    <citation type="submission" date="2018-04" db="EMBL/GenBank/DDBJ databases">
        <authorList>
            <person name="Vogel A."/>
        </authorList>
    </citation>
    <scope>NUCLEOTIDE SEQUENCE [LARGE SCALE GENOMIC DNA]</scope>
</reference>
<dbReference type="InterPro" id="IPR029048">
    <property type="entry name" value="HSP70_C_sf"/>
</dbReference>
<keyword evidence="2" id="KW-0547">Nucleotide-binding</keyword>
<dbReference type="SUPFAM" id="SSF100920">
    <property type="entry name" value="Heat shock protein 70kD (HSP70), peptide-binding domain"/>
    <property type="match status" value="1"/>
</dbReference>
<protein>
    <submittedName>
        <fullName evidence="4">Uncharacterized protein</fullName>
    </submittedName>
</protein>
<keyword evidence="5" id="KW-1185">Reference proteome</keyword>
<dbReference type="GO" id="GO:0140662">
    <property type="term" value="F:ATP-dependent protein folding chaperone"/>
    <property type="evidence" value="ECO:0007669"/>
    <property type="project" value="InterPro"/>
</dbReference>
<name>A0A484MKK4_9ASTE</name>
<keyword evidence="3" id="KW-0067">ATP-binding</keyword>
<dbReference type="PANTHER" id="PTHR19375">
    <property type="entry name" value="HEAT SHOCK PROTEIN 70KDA"/>
    <property type="match status" value="1"/>
</dbReference>
<dbReference type="Proteomes" id="UP000595140">
    <property type="component" value="Unassembled WGS sequence"/>
</dbReference>
<dbReference type="EMBL" id="OOIL02003813">
    <property type="protein sequence ID" value="VFQ89503.1"/>
    <property type="molecule type" value="Genomic_DNA"/>
</dbReference>
<evidence type="ECO:0000313" key="5">
    <source>
        <dbReference type="Proteomes" id="UP000595140"/>
    </source>
</evidence>
<evidence type="ECO:0000256" key="3">
    <source>
        <dbReference type="ARBA" id="ARBA00022840"/>
    </source>
</evidence>
<dbReference type="FunFam" id="2.60.34.10:FF:000012">
    <property type="entry name" value="Heat shock 70 kDa protein"/>
    <property type="match status" value="1"/>
</dbReference>
<gene>
    <name evidence="4" type="ORF">CCAM_LOCUS31279</name>
</gene>
<comment type="similarity">
    <text evidence="1">Belongs to the heat shock protein 70 family.</text>
</comment>
<dbReference type="AlphaFoldDB" id="A0A484MKK4"/>
<dbReference type="GO" id="GO:0005524">
    <property type="term" value="F:ATP binding"/>
    <property type="evidence" value="ECO:0007669"/>
    <property type="project" value="UniProtKB-KW"/>
</dbReference>
<proteinExistence type="inferred from homology"/>
<dbReference type="InterPro" id="IPR029047">
    <property type="entry name" value="HSP70_peptide-bd_sf"/>
</dbReference>
<dbReference type="SUPFAM" id="SSF100934">
    <property type="entry name" value="Heat shock protein 70kD (HSP70), C-terminal subdomain"/>
    <property type="match status" value="1"/>
</dbReference>
<sequence length="245" mass="27650">MDVAPLSLGIELSGGAMSVVIPRNTPIPTKMTRHTYATVVDLQTIVGIYVFEGEMPIAKDNNFLGKFFLGKFSHHNIPPAPNGGAKVDVDFNIDANGILTVCAELVGSNNRNQMTITNHSARLSKTEIDRMVKEAEDYKAQDEKRKKTAVAKNALESYIYHMRENMVGMKDKMIALRDAIEKTCKWLDWNNVLDDARKLEEKRKELEVICESVKTSVKPEIIEEEEKEIKVIFEADKTCVKFEIT</sequence>
<accession>A0A484MKK4</accession>